<dbReference type="SUPFAM" id="SSF46626">
    <property type="entry name" value="Cytochrome c"/>
    <property type="match status" value="2"/>
</dbReference>
<dbReference type="InterPro" id="IPR051459">
    <property type="entry name" value="Cytochrome_c-type_DH"/>
</dbReference>
<proteinExistence type="predicted"/>
<dbReference type="GO" id="GO:0009055">
    <property type="term" value="F:electron transfer activity"/>
    <property type="evidence" value="ECO:0007669"/>
    <property type="project" value="InterPro"/>
</dbReference>
<dbReference type="PANTHER" id="PTHR35008">
    <property type="entry name" value="BLL4482 PROTEIN-RELATED"/>
    <property type="match status" value="1"/>
</dbReference>
<dbReference type="InterPro" id="IPR009056">
    <property type="entry name" value="Cyt_c-like_dom"/>
</dbReference>
<evidence type="ECO:0000313" key="6">
    <source>
        <dbReference type="EMBL" id="MVN75498.1"/>
    </source>
</evidence>
<feature type="domain" description="Cytochrome c" evidence="5">
    <location>
        <begin position="195"/>
        <end position="308"/>
    </location>
</feature>
<dbReference type="PANTHER" id="PTHR35008:SF8">
    <property type="entry name" value="ALCOHOL DEHYDROGENASE CYTOCHROME C SUBUNIT"/>
    <property type="match status" value="1"/>
</dbReference>
<dbReference type="Gene3D" id="1.10.760.10">
    <property type="entry name" value="Cytochrome c-like domain"/>
    <property type="match status" value="2"/>
</dbReference>
<reference evidence="6 7" key="1">
    <citation type="submission" date="2019-12" db="EMBL/GenBank/DDBJ databases">
        <title>Hymenobacter sp. HMF4947 Genome sequencing and assembly.</title>
        <authorList>
            <person name="Kang H."/>
            <person name="Cha I."/>
            <person name="Kim H."/>
            <person name="Joh K."/>
        </authorList>
    </citation>
    <scope>NUCLEOTIDE SEQUENCE [LARGE SCALE GENOMIC DNA]</scope>
    <source>
        <strain evidence="6 7">HMF4947</strain>
    </source>
</reference>
<dbReference type="GO" id="GO:0020037">
    <property type="term" value="F:heme binding"/>
    <property type="evidence" value="ECO:0007669"/>
    <property type="project" value="InterPro"/>
</dbReference>
<organism evidence="6 7">
    <name type="scientific">Hymenobacter ginkgonis</name>
    <dbReference type="NCBI Taxonomy" id="2682976"/>
    <lineage>
        <taxon>Bacteria</taxon>
        <taxon>Pseudomonadati</taxon>
        <taxon>Bacteroidota</taxon>
        <taxon>Cytophagia</taxon>
        <taxon>Cytophagales</taxon>
        <taxon>Hymenobacteraceae</taxon>
        <taxon>Hymenobacter</taxon>
    </lineage>
</organism>
<keyword evidence="2 4" id="KW-0479">Metal-binding</keyword>
<evidence type="ECO:0000256" key="3">
    <source>
        <dbReference type="ARBA" id="ARBA00023004"/>
    </source>
</evidence>
<keyword evidence="1 4" id="KW-0349">Heme</keyword>
<dbReference type="Pfam" id="PF13442">
    <property type="entry name" value="Cytochrome_CBB3"/>
    <property type="match status" value="1"/>
</dbReference>
<dbReference type="PROSITE" id="PS51007">
    <property type="entry name" value="CYTC"/>
    <property type="match status" value="2"/>
</dbReference>
<sequence>MKQIFRILGGLLTLAVVVVVVFALYVQARGIPRYTVPQVAAAAVAPGAPAQLALGEKLVQASCADCHLNQQTGRLSGHQLLDTPKEFGAVYAANITQDPAHGIGAWTDAEIVALLRTGIGRDQRYRLIMPHFVYMSDEDVQAVLAFLHSGHPWVKADPTPSHEQEPSFLLKALANTVMKPTPLVPGPHVAPAPTDTVAYGHYLVVGRYQCYECHSHDFKTNNALHPEQSAGYLGGGNALVDAQGQPVLSRNITGDRATGIGTWTPAQLAAALRVGQSPHGPLRAPMPKYTTMTDAETAALYAYLQSVPKLTNNVPLSSPAVATR</sequence>
<dbReference type="RefSeq" id="WP_157562231.1">
    <property type="nucleotide sequence ID" value="NZ_WQKZ01000001.1"/>
</dbReference>
<dbReference type="Proteomes" id="UP000441336">
    <property type="component" value="Unassembled WGS sequence"/>
</dbReference>
<accession>A0A7K1TAS6</accession>
<evidence type="ECO:0000256" key="4">
    <source>
        <dbReference type="PROSITE-ProRule" id="PRU00433"/>
    </source>
</evidence>
<dbReference type="InterPro" id="IPR036909">
    <property type="entry name" value="Cyt_c-like_dom_sf"/>
</dbReference>
<keyword evidence="3 4" id="KW-0408">Iron</keyword>
<gene>
    <name evidence="6" type="ORF">GO988_04090</name>
</gene>
<evidence type="ECO:0000259" key="5">
    <source>
        <dbReference type="PROSITE" id="PS51007"/>
    </source>
</evidence>
<protein>
    <submittedName>
        <fullName evidence="6">C-type cytochrome</fullName>
    </submittedName>
</protein>
<name>A0A7K1TAS6_9BACT</name>
<keyword evidence="7" id="KW-1185">Reference proteome</keyword>
<comment type="caution">
    <text evidence="6">The sequence shown here is derived from an EMBL/GenBank/DDBJ whole genome shotgun (WGS) entry which is preliminary data.</text>
</comment>
<dbReference type="AlphaFoldDB" id="A0A7K1TAS6"/>
<dbReference type="EMBL" id="WQKZ01000001">
    <property type="protein sequence ID" value="MVN75498.1"/>
    <property type="molecule type" value="Genomic_DNA"/>
</dbReference>
<evidence type="ECO:0000256" key="2">
    <source>
        <dbReference type="ARBA" id="ARBA00022723"/>
    </source>
</evidence>
<evidence type="ECO:0000256" key="1">
    <source>
        <dbReference type="ARBA" id="ARBA00022617"/>
    </source>
</evidence>
<evidence type="ECO:0000313" key="7">
    <source>
        <dbReference type="Proteomes" id="UP000441336"/>
    </source>
</evidence>
<feature type="domain" description="Cytochrome c" evidence="5">
    <location>
        <begin position="50"/>
        <end position="151"/>
    </location>
</feature>
<dbReference type="GO" id="GO:0046872">
    <property type="term" value="F:metal ion binding"/>
    <property type="evidence" value="ECO:0007669"/>
    <property type="project" value="UniProtKB-KW"/>
</dbReference>